<organism evidence="2 3">
    <name type="scientific">Dryococelus australis</name>
    <dbReference type="NCBI Taxonomy" id="614101"/>
    <lineage>
        <taxon>Eukaryota</taxon>
        <taxon>Metazoa</taxon>
        <taxon>Ecdysozoa</taxon>
        <taxon>Arthropoda</taxon>
        <taxon>Hexapoda</taxon>
        <taxon>Insecta</taxon>
        <taxon>Pterygota</taxon>
        <taxon>Neoptera</taxon>
        <taxon>Polyneoptera</taxon>
        <taxon>Phasmatodea</taxon>
        <taxon>Verophasmatodea</taxon>
        <taxon>Anareolatae</taxon>
        <taxon>Phasmatidae</taxon>
        <taxon>Eurycanthinae</taxon>
        <taxon>Dryococelus</taxon>
    </lineage>
</organism>
<evidence type="ECO:0000313" key="2">
    <source>
        <dbReference type="EMBL" id="KAJ8897127.1"/>
    </source>
</evidence>
<proteinExistence type="predicted"/>
<reference evidence="2 3" key="1">
    <citation type="submission" date="2023-02" db="EMBL/GenBank/DDBJ databases">
        <title>LHISI_Scaffold_Assembly.</title>
        <authorList>
            <person name="Stuart O.P."/>
            <person name="Cleave R."/>
            <person name="Magrath M.J.L."/>
            <person name="Mikheyev A.S."/>
        </authorList>
    </citation>
    <scope>NUCLEOTIDE SEQUENCE [LARGE SCALE GENOMIC DNA]</scope>
    <source>
        <strain evidence="2">Daus_M_001</strain>
        <tissue evidence="2">Leg muscle</tissue>
    </source>
</reference>
<dbReference type="Proteomes" id="UP001159363">
    <property type="component" value="Chromosome 1"/>
</dbReference>
<accession>A0ABQ9IL11</accession>
<comment type="caution">
    <text evidence="2">The sequence shown here is derived from an EMBL/GenBank/DDBJ whole genome shotgun (WGS) entry which is preliminary data.</text>
</comment>
<evidence type="ECO:0000313" key="3">
    <source>
        <dbReference type="Proteomes" id="UP001159363"/>
    </source>
</evidence>
<name>A0ABQ9IL11_9NEOP</name>
<feature type="region of interest" description="Disordered" evidence="1">
    <location>
        <begin position="207"/>
        <end position="244"/>
    </location>
</feature>
<gene>
    <name evidence="2" type="ORF">PR048_002473</name>
</gene>
<sequence>MTNEKRRWRPPCKCKQRCLSFRSHDRNDRVGSPESNMAAEPLRHCPEPLTWSLHYVNRPRYPAGPLYGLSHVGIVLDDDAVLRIFLGDLPFLPVHSFKRCSILASLHPHRLSRHQFVGEDENASFRTPTGTDSGRGEGGRFTTRRIVHDTTNSSRKHVAHPAANVQLHISRRGSPQGQWTTEPKFSGCSVSILGSAGIVANNVGVKSDGSMTKPVDNLVPQKRQPHSTQIDGKKRGGGMKTQKG</sequence>
<keyword evidence="3" id="KW-1185">Reference proteome</keyword>
<dbReference type="EMBL" id="JARBHB010000001">
    <property type="protein sequence ID" value="KAJ8897127.1"/>
    <property type="molecule type" value="Genomic_DNA"/>
</dbReference>
<evidence type="ECO:0000256" key="1">
    <source>
        <dbReference type="SAM" id="MobiDB-lite"/>
    </source>
</evidence>
<protein>
    <submittedName>
        <fullName evidence="2">Uncharacterized protein</fullName>
    </submittedName>
</protein>